<accession>A0A3E1EWB3</accession>
<dbReference type="Proteomes" id="UP000257127">
    <property type="component" value="Unassembled WGS sequence"/>
</dbReference>
<gene>
    <name evidence="2" type="ORF">DXU93_09865</name>
</gene>
<comment type="caution">
    <text evidence="2">The sequence shown here is derived from an EMBL/GenBank/DDBJ whole genome shotgun (WGS) entry which is preliminary data.</text>
</comment>
<evidence type="ECO:0000313" key="3">
    <source>
        <dbReference type="Proteomes" id="UP000257127"/>
    </source>
</evidence>
<dbReference type="OrthoDB" id="2111471at2"/>
<evidence type="ECO:0000259" key="1">
    <source>
        <dbReference type="Pfam" id="PF14321"/>
    </source>
</evidence>
<evidence type="ECO:0000313" key="2">
    <source>
        <dbReference type="EMBL" id="RFC53845.1"/>
    </source>
</evidence>
<protein>
    <submittedName>
        <fullName evidence="2">DUF4382 domain-containing protein</fullName>
    </submittedName>
</protein>
<dbReference type="Pfam" id="PF14321">
    <property type="entry name" value="DUF4382"/>
    <property type="match status" value="1"/>
</dbReference>
<dbReference type="AlphaFoldDB" id="A0A3E1EWB3"/>
<proteinExistence type="predicted"/>
<sequence>MKNIATFIISLIILLGLTLSCNKNDEGKIKVLLTDDPADFTEVNVNIIEVWAHYDGDWVQLDANTGIYDLLELQNGVTDVLADPTAIPAGKVNQVRLILGEGNYAVEEDSITSTTTQHPLELSSQDKTGIKINLNSEVVSNQTMVVTLDFDAGSSIVETGNGQYKLKPVIKVEEVIYI</sequence>
<feature type="domain" description="DUF4382" evidence="1">
    <location>
        <begin position="27"/>
        <end position="168"/>
    </location>
</feature>
<dbReference type="RefSeq" id="WP_116881127.1">
    <property type="nucleotide sequence ID" value="NZ_QURB01000006.1"/>
</dbReference>
<dbReference type="PROSITE" id="PS51257">
    <property type="entry name" value="PROKAR_LIPOPROTEIN"/>
    <property type="match status" value="1"/>
</dbReference>
<dbReference type="InterPro" id="IPR025491">
    <property type="entry name" value="DUF4382"/>
</dbReference>
<reference evidence="2 3" key="1">
    <citation type="submission" date="2018-08" db="EMBL/GenBank/DDBJ databases">
        <title>The draft genome squence of Brumimicrobium sp. N62.</title>
        <authorList>
            <person name="Du Z.-J."/>
            <person name="Luo H.-R."/>
        </authorList>
    </citation>
    <scope>NUCLEOTIDE SEQUENCE [LARGE SCALE GENOMIC DNA]</scope>
    <source>
        <strain evidence="2 3">N62</strain>
    </source>
</reference>
<keyword evidence="3" id="KW-1185">Reference proteome</keyword>
<organism evidence="2 3">
    <name type="scientific">Brumimicrobium aurantiacum</name>
    <dbReference type="NCBI Taxonomy" id="1737063"/>
    <lineage>
        <taxon>Bacteria</taxon>
        <taxon>Pseudomonadati</taxon>
        <taxon>Bacteroidota</taxon>
        <taxon>Flavobacteriia</taxon>
        <taxon>Flavobacteriales</taxon>
        <taxon>Crocinitomicaceae</taxon>
        <taxon>Brumimicrobium</taxon>
    </lineage>
</organism>
<name>A0A3E1EWB3_9FLAO</name>
<dbReference type="EMBL" id="QURB01000006">
    <property type="protein sequence ID" value="RFC53845.1"/>
    <property type="molecule type" value="Genomic_DNA"/>
</dbReference>